<organism evidence="1 2">
    <name type="scientific">Crepidotus variabilis</name>
    <dbReference type="NCBI Taxonomy" id="179855"/>
    <lineage>
        <taxon>Eukaryota</taxon>
        <taxon>Fungi</taxon>
        <taxon>Dikarya</taxon>
        <taxon>Basidiomycota</taxon>
        <taxon>Agaricomycotina</taxon>
        <taxon>Agaricomycetes</taxon>
        <taxon>Agaricomycetidae</taxon>
        <taxon>Agaricales</taxon>
        <taxon>Agaricineae</taxon>
        <taxon>Crepidotaceae</taxon>
        <taxon>Crepidotus</taxon>
    </lineage>
</organism>
<evidence type="ECO:0000313" key="1">
    <source>
        <dbReference type="EMBL" id="KAF9530457.1"/>
    </source>
</evidence>
<proteinExistence type="predicted"/>
<sequence>MSVSELPRHLNSRFGLILTDFKKLSHSITSSGLLLQALAALCEFISYTAASCDNSLLHQTLHRTQRLSMFMWLSWNRGTIEPLLTRVHSEQMKHDYLQGTLCKMALIRAPKTSGLEWVSFTPLQGQFLPRVESCRPF</sequence>
<dbReference type="Proteomes" id="UP000807306">
    <property type="component" value="Unassembled WGS sequence"/>
</dbReference>
<reference evidence="1" key="1">
    <citation type="submission" date="2020-11" db="EMBL/GenBank/DDBJ databases">
        <authorList>
            <consortium name="DOE Joint Genome Institute"/>
            <person name="Ahrendt S."/>
            <person name="Riley R."/>
            <person name="Andreopoulos W."/>
            <person name="Labutti K."/>
            <person name="Pangilinan J."/>
            <person name="Ruiz-Duenas F.J."/>
            <person name="Barrasa J.M."/>
            <person name="Sanchez-Garcia M."/>
            <person name="Camarero S."/>
            <person name="Miyauchi S."/>
            <person name="Serrano A."/>
            <person name="Linde D."/>
            <person name="Babiker R."/>
            <person name="Drula E."/>
            <person name="Ayuso-Fernandez I."/>
            <person name="Pacheco R."/>
            <person name="Padilla G."/>
            <person name="Ferreira P."/>
            <person name="Barriuso J."/>
            <person name="Kellner H."/>
            <person name="Castanera R."/>
            <person name="Alfaro M."/>
            <person name="Ramirez L."/>
            <person name="Pisabarro A.G."/>
            <person name="Kuo A."/>
            <person name="Tritt A."/>
            <person name="Lipzen A."/>
            <person name="He G."/>
            <person name="Yan M."/>
            <person name="Ng V."/>
            <person name="Cullen D."/>
            <person name="Martin F."/>
            <person name="Rosso M.-N."/>
            <person name="Henrissat B."/>
            <person name="Hibbett D."/>
            <person name="Martinez A.T."/>
            <person name="Grigoriev I.V."/>
        </authorList>
    </citation>
    <scope>NUCLEOTIDE SEQUENCE</scope>
    <source>
        <strain evidence="1">CBS 506.95</strain>
    </source>
</reference>
<dbReference type="AlphaFoldDB" id="A0A9P6EKF5"/>
<protein>
    <submittedName>
        <fullName evidence="1">Uncharacterized protein</fullName>
    </submittedName>
</protein>
<dbReference type="EMBL" id="MU157840">
    <property type="protein sequence ID" value="KAF9530457.1"/>
    <property type="molecule type" value="Genomic_DNA"/>
</dbReference>
<evidence type="ECO:0000313" key="2">
    <source>
        <dbReference type="Proteomes" id="UP000807306"/>
    </source>
</evidence>
<comment type="caution">
    <text evidence="1">The sequence shown here is derived from an EMBL/GenBank/DDBJ whole genome shotgun (WGS) entry which is preliminary data.</text>
</comment>
<name>A0A9P6EKF5_9AGAR</name>
<gene>
    <name evidence="1" type="ORF">CPB83DRAFT_850958</name>
</gene>
<keyword evidence="2" id="KW-1185">Reference proteome</keyword>
<accession>A0A9P6EKF5</accession>